<feature type="transmembrane region" description="Helical" evidence="1">
    <location>
        <begin position="63"/>
        <end position="85"/>
    </location>
</feature>
<dbReference type="GO" id="GO:0015297">
    <property type="term" value="F:antiporter activity"/>
    <property type="evidence" value="ECO:0007669"/>
    <property type="project" value="InterPro"/>
</dbReference>
<keyword evidence="3" id="KW-1185">Reference proteome</keyword>
<gene>
    <name evidence="2" type="ORF">SBRY_40319</name>
</gene>
<keyword evidence="1" id="KW-1133">Transmembrane helix</keyword>
<keyword evidence="1" id="KW-0812">Transmembrane</keyword>
<sequence length="111" mass="10741">MSAGHVLALVLLWCGAAALLLSAAALAVLPTAYGRLHALAPATGLGVPLVCLGLAVDAGAGRAAVKLLVVGALTAVSGPVLTVVIGRTMIRTGEQDAPAQGTGTRAGEPPA</sequence>
<dbReference type="AlphaFoldDB" id="A0A9W4H2Q7"/>
<dbReference type="EMBL" id="CAJVAX010000018">
    <property type="protein sequence ID" value="CAG7646066.1"/>
    <property type="molecule type" value="Genomic_DNA"/>
</dbReference>
<proteinExistence type="predicted"/>
<dbReference type="GO" id="GO:0098662">
    <property type="term" value="P:inorganic cation transmembrane transport"/>
    <property type="evidence" value="ECO:0007669"/>
    <property type="project" value="InterPro"/>
</dbReference>
<evidence type="ECO:0000313" key="3">
    <source>
        <dbReference type="Proteomes" id="UP001153328"/>
    </source>
</evidence>
<organism evidence="2 3">
    <name type="scientific">Actinacidiphila bryophytorum</name>
    <dbReference type="NCBI Taxonomy" id="1436133"/>
    <lineage>
        <taxon>Bacteria</taxon>
        <taxon>Bacillati</taxon>
        <taxon>Actinomycetota</taxon>
        <taxon>Actinomycetes</taxon>
        <taxon>Kitasatosporales</taxon>
        <taxon>Streptomycetaceae</taxon>
        <taxon>Actinacidiphila</taxon>
    </lineage>
</organism>
<comment type="caution">
    <text evidence="2">The sequence shown here is derived from an EMBL/GenBank/DDBJ whole genome shotgun (WGS) entry which is preliminary data.</text>
</comment>
<dbReference type="Proteomes" id="UP001153328">
    <property type="component" value="Unassembled WGS sequence"/>
</dbReference>
<dbReference type="Pfam" id="PF03334">
    <property type="entry name" value="PhaG_MnhG_YufB"/>
    <property type="match status" value="1"/>
</dbReference>
<dbReference type="InterPro" id="IPR005133">
    <property type="entry name" value="PhaG_MnhG_YufB"/>
</dbReference>
<accession>A0A9W4H2Q7</accession>
<evidence type="ECO:0000313" key="2">
    <source>
        <dbReference type="EMBL" id="CAG7646066.1"/>
    </source>
</evidence>
<keyword evidence="1" id="KW-0472">Membrane</keyword>
<evidence type="ECO:0000256" key="1">
    <source>
        <dbReference type="SAM" id="Phobius"/>
    </source>
</evidence>
<name>A0A9W4H2Q7_9ACTN</name>
<protein>
    <submittedName>
        <fullName evidence="2">Monovalent cation/proton antiporter, MnhG/PhaG subunit</fullName>
    </submittedName>
</protein>
<dbReference type="RefSeq" id="WP_205044941.1">
    <property type="nucleotide sequence ID" value="NZ_CAJVAX010000018.1"/>
</dbReference>
<reference evidence="2" key="1">
    <citation type="submission" date="2021-06" db="EMBL/GenBank/DDBJ databases">
        <authorList>
            <person name="Arsene-Ploetze F."/>
        </authorList>
    </citation>
    <scope>NUCLEOTIDE SEQUENCE</scope>
    <source>
        <strain evidence="2">SBRY1</strain>
    </source>
</reference>
<feature type="transmembrane region" description="Helical" evidence="1">
    <location>
        <begin position="37"/>
        <end position="56"/>
    </location>
</feature>